<dbReference type="AlphaFoldDB" id="W7LD19"/>
<keyword evidence="3" id="KW-1185">Reference proteome</keyword>
<dbReference type="RefSeq" id="XP_018742672.1">
    <property type="nucleotide sequence ID" value="XM_018903633.1"/>
</dbReference>
<organism evidence="2 3">
    <name type="scientific">Gibberella moniliformis (strain M3125 / FGSC 7600)</name>
    <name type="common">Maize ear and stalk rot fungus</name>
    <name type="synonym">Fusarium verticillioides</name>
    <dbReference type="NCBI Taxonomy" id="334819"/>
    <lineage>
        <taxon>Eukaryota</taxon>
        <taxon>Fungi</taxon>
        <taxon>Dikarya</taxon>
        <taxon>Ascomycota</taxon>
        <taxon>Pezizomycotina</taxon>
        <taxon>Sordariomycetes</taxon>
        <taxon>Hypocreomycetidae</taxon>
        <taxon>Hypocreales</taxon>
        <taxon>Nectriaceae</taxon>
        <taxon>Fusarium</taxon>
        <taxon>Fusarium fujikuroi species complex</taxon>
    </lineage>
</organism>
<evidence type="ECO:0000313" key="3">
    <source>
        <dbReference type="Proteomes" id="UP000009096"/>
    </source>
</evidence>
<gene>
    <name evidence="2" type="ORF">FVEG_14679</name>
</gene>
<dbReference type="KEGG" id="fvr:FVEG_14679"/>
<evidence type="ECO:0000313" key="2">
    <source>
        <dbReference type="EMBL" id="EWG36481.1"/>
    </source>
</evidence>
<protein>
    <submittedName>
        <fullName evidence="2">Uncharacterized protein</fullName>
    </submittedName>
</protein>
<dbReference type="VEuPathDB" id="FungiDB:FVEG_14679"/>
<dbReference type="GeneID" id="30071555"/>
<reference evidence="2 3" key="1">
    <citation type="journal article" date="2010" name="Nature">
        <title>Comparative genomics reveals mobile pathogenicity chromosomes in Fusarium.</title>
        <authorList>
            <person name="Ma L.J."/>
            <person name="van der Does H.C."/>
            <person name="Borkovich K.A."/>
            <person name="Coleman J.J."/>
            <person name="Daboussi M.J."/>
            <person name="Di Pietro A."/>
            <person name="Dufresne M."/>
            <person name="Freitag M."/>
            <person name="Grabherr M."/>
            <person name="Henrissat B."/>
            <person name="Houterman P.M."/>
            <person name="Kang S."/>
            <person name="Shim W.B."/>
            <person name="Woloshuk C."/>
            <person name="Xie X."/>
            <person name="Xu J.R."/>
            <person name="Antoniw J."/>
            <person name="Baker S.E."/>
            <person name="Bluhm B.H."/>
            <person name="Breakspear A."/>
            <person name="Brown D.W."/>
            <person name="Butchko R.A."/>
            <person name="Chapman S."/>
            <person name="Coulson R."/>
            <person name="Coutinho P.M."/>
            <person name="Danchin E.G."/>
            <person name="Diener A."/>
            <person name="Gale L.R."/>
            <person name="Gardiner D.M."/>
            <person name="Goff S."/>
            <person name="Hammond-Kosack K.E."/>
            <person name="Hilburn K."/>
            <person name="Hua-Van A."/>
            <person name="Jonkers W."/>
            <person name="Kazan K."/>
            <person name="Kodira C.D."/>
            <person name="Koehrsen M."/>
            <person name="Kumar L."/>
            <person name="Lee Y.H."/>
            <person name="Li L."/>
            <person name="Manners J.M."/>
            <person name="Miranda-Saavedra D."/>
            <person name="Mukherjee M."/>
            <person name="Park G."/>
            <person name="Park J."/>
            <person name="Park S.Y."/>
            <person name="Proctor R.H."/>
            <person name="Regev A."/>
            <person name="Ruiz-Roldan M.C."/>
            <person name="Sain D."/>
            <person name="Sakthikumar S."/>
            <person name="Sykes S."/>
            <person name="Schwartz D.C."/>
            <person name="Turgeon B.G."/>
            <person name="Wapinski I."/>
            <person name="Yoder O."/>
            <person name="Young S."/>
            <person name="Zeng Q."/>
            <person name="Zhou S."/>
            <person name="Galagan J."/>
            <person name="Cuomo C.A."/>
            <person name="Kistler H.C."/>
            <person name="Rep M."/>
        </authorList>
    </citation>
    <scope>NUCLEOTIDE SEQUENCE [LARGE SCALE GENOMIC DNA]</scope>
    <source>
        <strain evidence="3">M3125 / FGSC 7600</strain>
    </source>
</reference>
<dbReference type="Proteomes" id="UP000009096">
    <property type="component" value="Chromosome 1"/>
</dbReference>
<evidence type="ECO:0000256" key="1">
    <source>
        <dbReference type="SAM" id="MobiDB-lite"/>
    </source>
</evidence>
<feature type="region of interest" description="Disordered" evidence="1">
    <location>
        <begin position="42"/>
        <end position="84"/>
    </location>
</feature>
<accession>W7LD19</accession>
<dbReference type="EMBL" id="CM000578">
    <property type="protein sequence ID" value="EWG36481.1"/>
    <property type="molecule type" value="Genomic_DNA"/>
</dbReference>
<name>W7LD19_GIBM7</name>
<feature type="compositionally biased region" description="Polar residues" evidence="1">
    <location>
        <begin position="66"/>
        <end position="77"/>
    </location>
</feature>
<proteinExistence type="predicted"/>
<feature type="compositionally biased region" description="Basic and acidic residues" evidence="1">
    <location>
        <begin position="45"/>
        <end position="54"/>
    </location>
</feature>
<dbReference type="EMBL" id="DS022242">
    <property type="protein sequence ID" value="EWG36481.1"/>
    <property type="molecule type" value="Genomic_DNA"/>
</dbReference>
<sequence>MERKRELRSSVQPNAQRNAMLCYAIVATRNVKGDVKYQVASQKQASKEEGKESIGNEVQLNGGCGNSTTANHQTSPNKPGRSLTLGEFSKMVRGPCLESGPLALSESDREVGT</sequence>